<accession>A0A642VBR5</accession>
<name>A0A642VBR5_9ASCO</name>
<proteinExistence type="predicted"/>
<evidence type="ECO:0000313" key="1">
    <source>
        <dbReference type="EMBL" id="KAA8915132.1"/>
    </source>
</evidence>
<dbReference type="VEuPathDB" id="FungiDB:TRICI_002741"/>
<dbReference type="AlphaFoldDB" id="A0A642VBR5"/>
<comment type="caution">
    <text evidence="1">The sequence shown here is derived from an EMBL/GenBank/DDBJ whole genome shotgun (WGS) entry which is preliminary data.</text>
</comment>
<sequence length="79" mass="9238">MEWMLVYNMSFVPPPYEPTHSSNSIIDLTFASQDTVDNIDFIPLSEEQKELLSGHKLQRWDARITALRPKVKVISRNQY</sequence>
<dbReference type="EMBL" id="SWFS01000184">
    <property type="protein sequence ID" value="KAA8915132.1"/>
    <property type="molecule type" value="Genomic_DNA"/>
</dbReference>
<organism evidence="1 2">
    <name type="scientific">Trichomonascus ciferrii</name>
    <dbReference type="NCBI Taxonomy" id="44093"/>
    <lineage>
        <taxon>Eukaryota</taxon>
        <taxon>Fungi</taxon>
        <taxon>Dikarya</taxon>
        <taxon>Ascomycota</taxon>
        <taxon>Saccharomycotina</taxon>
        <taxon>Dipodascomycetes</taxon>
        <taxon>Dipodascales</taxon>
        <taxon>Trichomonascaceae</taxon>
        <taxon>Trichomonascus</taxon>
        <taxon>Trichomonascus ciferrii complex</taxon>
    </lineage>
</organism>
<dbReference type="Proteomes" id="UP000761534">
    <property type="component" value="Unassembled WGS sequence"/>
</dbReference>
<protein>
    <submittedName>
        <fullName evidence="1">Uncharacterized protein</fullName>
    </submittedName>
</protein>
<keyword evidence="2" id="KW-1185">Reference proteome</keyword>
<evidence type="ECO:0000313" key="2">
    <source>
        <dbReference type="Proteomes" id="UP000761534"/>
    </source>
</evidence>
<gene>
    <name evidence="1" type="ORF">TRICI_002741</name>
</gene>
<reference evidence="1" key="1">
    <citation type="journal article" date="2019" name="G3 (Bethesda)">
        <title>Genome Assemblies of Two Rare Opportunistic Yeast Pathogens: Diutina rugosa (syn. Candida rugosa) and Trichomonascus ciferrii (syn. Candida ciferrii).</title>
        <authorList>
            <person name="Mixao V."/>
            <person name="Saus E."/>
            <person name="Hansen A.P."/>
            <person name="Lass-Florl C."/>
            <person name="Gabaldon T."/>
        </authorList>
    </citation>
    <scope>NUCLEOTIDE SEQUENCE</scope>
    <source>
        <strain evidence="1">CBS 4856</strain>
    </source>
</reference>